<feature type="region of interest" description="Disordered" evidence="1">
    <location>
        <begin position="684"/>
        <end position="748"/>
    </location>
</feature>
<dbReference type="OrthoDB" id="3248909at2759"/>
<keyword evidence="2" id="KW-1133">Transmembrane helix</keyword>
<evidence type="ECO:0000313" key="3">
    <source>
        <dbReference type="EMBL" id="CAA7268502.1"/>
    </source>
</evidence>
<name>A0A8S0X673_CYCAE</name>
<evidence type="ECO:0000256" key="1">
    <source>
        <dbReference type="SAM" id="MobiDB-lite"/>
    </source>
</evidence>
<dbReference type="PANTHER" id="PTHR37544:SF3">
    <property type="entry name" value="SPRAY"/>
    <property type="match status" value="1"/>
</dbReference>
<organism evidence="3 4">
    <name type="scientific">Cyclocybe aegerita</name>
    <name type="common">Black poplar mushroom</name>
    <name type="synonym">Agrocybe aegerita</name>
    <dbReference type="NCBI Taxonomy" id="1973307"/>
    <lineage>
        <taxon>Eukaryota</taxon>
        <taxon>Fungi</taxon>
        <taxon>Dikarya</taxon>
        <taxon>Basidiomycota</taxon>
        <taxon>Agaricomycotina</taxon>
        <taxon>Agaricomycetes</taxon>
        <taxon>Agaricomycetidae</taxon>
        <taxon>Agaricales</taxon>
        <taxon>Agaricineae</taxon>
        <taxon>Bolbitiaceae</taxon>
        <taxon>Cyclocybe</taxon>
    </lineage>
</organism>
<gene>
    <name evidence="3" type="ORF">AAE3_LOCUS10737</name>
</gene>
<dbReference type="AlphaFoldDB" id="A0A8S0X673"/>
<dbReference type="PANTHER" id="PTHR37544">
    <property type="entry name" value="SPRAY-RELATED"/>
    <property type="match status" value="1"/>
</dbReference>
<keyword evidence="2" id="KW-0812">Transmembrane</keyword>
<feature type="compositionally biased region" description="Pro residues" evidence="1">
    <location>
        <begin position="704"/>
        <end position="715"/>
    </location>
</feature>
<feature type="transmembrane region" description="Helical" evidence="2">
    <location>
        <begin position="181"/>
        <end position="201"/>
    </location>
</feature>
<evidence type="ECO:0000313" key="4">
    <source>
        <dbReference type="Proteomes" id="UP000467700"/>
    </source>
</evidence>
<feature type="compositionally biased region" description="Polar residues" evidence="1">
    <location>
        <begin position="54"/>
        <end position="66"/>
    </location>
</feature>
<dbReference type="Pfam" id="PF11915">
    <property type="entry name" value="DUF3433"/>
    <property type="match status" value="1"/>
</dbReference>
<feature type="region of interest" description="Disordered" evidence="1">
    <location>
        <begin position="106"/>
        <end position="128"/>
    </location>
</feature>
<evidence type="ECO:0000256" key="2">
    <source>
        <dbReference type="SAM" id="Phobius"/>
    </source>
</evidence>
<dbReference type="Proteomes" id="UP000467700">
    <property type="component" value="Unassembled WGS sequence"/>
</dbReference>
<comment type="caution">
    <text evidence="3">The sequence shown here is derived from an EMBL/GenBank/DDBJ whole genome shotgun (WGS) entry which is preliminary data.</text>
</comment>
<feature type="transmembrane region" description="Helical" evidence="2">
    <location>
        <begin position="248"/>
        <end position="271"/>
    </location>
</feature>
<dbReference type="InterPro" id="IPR021840">
    <property type="entry name" value="DUF3433"/>
</dbReference>
<proteinExistence type="predicted"/>
<keyword evidence="4" id="KW-1185">Reference proteome</keyword>
<accession>A0A8S0X673</accession>
<dbReference type="EMBL" id="CACVBS010000068">
    <property type="protein sequence ID" value="CAA7268502.1"/>
    <property type="molecule type" value="Genomic_DNA"/>
</dbReference>
<feature type="transmembrane region" description="Helical" evidence="2">
    <location>
        <begin position="579"/>
        <end position="601"/>
    </location>
</feature>
<feature type="region of interest" description="Disordered" evidence="1">
    <location>
        <begin position="1"/>
        <end position="69"/>
    </location>
</feature>
<reference evidence="3 4" key="1">
    <citation type="submission" date="2020-01" db="EMBL/GenBank/DDBJ databases">
        <authorList>
            <person name="Gupta K D."/>
        </authorList>
    </citation>
    <scope>NUCLEOTIDE SEQUENCE [LARGE SCALE GENOMIC DNA]</scope>
</reference>
<sequence>MQAPSPSPQGKNAGTLGFSSLGSDATAVSNAPVDETGFKVPFGESGIEARRGSEQSASSAGVQSLPQLAFHPPQEQTVRLDNTYAMQSANDARGISDGEHVQFASYPDEKFGGPTLGPAPKTPPSPQARTWVPHPLRPWFWIPFVLFLLAGAIGLEVALHFSNQNQGWPSGDTDKQSLALHYVYTLPPVIVASILVAMWAWTDVEVKKIQPYVDLVHGDAPPHRSLLLDYTRHNNFFVWTHAASNRHYLVALASLMVILSLSFQPLAAALLQVKDTWWQEPDVSMSNRAVIGLNQDPQFQDLTYFLTAAGYSSSMVMYDLAPPAFVKAPYAVAPFELPTTVKNGTAFANTTAIKSETGCEGARVNMSRHPDGSGWTNSASLNGCEITWEVDVNSRILFGTDTPTCTDNPPADRSPVVFWYFSYIPAARASATFCYPRISLLEVDVGVDVATGNVTRVAEIGPLSSSNFSSQSGTVTGAPLFGQAYNGINFNFTTNPDRFILARQNATQLQLPAAVFQAATLSDAGFSDSFDGTALTTLTDEIYSAYLSLVARSVYFVPDSQLINVRVKTFKKRVWLTDVAVHLLATAMILLAFFATILHLFHREERRDLHLKHEPGTIASAVSIGAQTGVGEVLAGRHAEKDIAEALKNKKFRIDPATMKIIMEGEFGYEQAKSPQYRRSIFAINSTRRKRRSTMPDGENSPTTSPPRTPNPKSPTTPNAPGTPGSPDRKGTDAAGSPLLRPNRRETA</sequence>
<protein>
    <submittedName>
        <fullName evidence="3">Uncharacterized protein</fullName>
    </submittedName>
</protein>
<keyword evidence="2" id="KW-0472">Membrane</keyword>
<feature type="compositionally biased region" description="Polar residues" evidence="1">
    <location>
        <begin position="8"/>
        <end position="29"/>
    </location>
</feature>
<feature type="transmembrane region" description="Helical" evidence="2">
    <location>
        <begin position="139"/>
        <end position="161"/>
    </location>
</feature>